<evidence type="ECO:0000259" key="5">
    <source>
        <dbReference type="PROSITE" id="PS51485"/>
    </source>
</evidence>
<dbReference type="Proteomes" id="UP000036987">
    <property type="component" value="Unassembled WGS sequence"/>
</dbReference>
<gene>
    <name evidence="6" type="ORF">ZOSMA_97G00110</name>
</gene>
<accession>A0A0K9NJV6</accession>
<dbReference type="GO" id="GO:0005886">
    <property type="term" value="C:plasma membrane"/>
    <property type="evidence" value="ECO:0000318"/>
    <property type="project" value="GO_Central"/>
</dbReference>
<dbReference type="PANTHER" id="PTHR33021:SF70">
    <property type="entry name" value="PHYTOCYANIN DOMAIN-CONTAINING PROTEIN"/>
    <property type="match status" value="1"/>
</dbReference>
<dbReference type="InterPro" id="IPR003245">
    <property type="entry name" value="Phytocyanin_dom"/>
</dbReference>
<feature type="transmembrane region" description="Helical" evidence="3">
    <location>
        <begin position="151"/>
        <end position="170"/>
    </location>
</feature>
<dbReference type="SUPFAM" id="SSF49503">
    <property type="entry name" value="Cupredoxins"/>
    <property type="match status" value="1"/>
</dbReference>
<evidence type="ECO:0000313" key="7">
    <source>
        <dbReference type="Proteomes" id="UP000036987"/>
    </source>
</evidence>
<feature type="chain" id="PRO_5005527132" evidence="4">
    <location>
        <begin position="22"/>
        <end position="172"/>
    </location>
</feature>
<dbReference type="Gene3D" id="2.60.40.420">
    <property type="entry name" value="Cupredoxins - blue copper proteins"/>
    <property type="match status" value="1"/>
</dbReference>
<dbReference type="AlphaFoldDB" id="A0A0K9NJV6"/>
<dbReference type="PROSITE" id="PS51485">
    <property type="entry name" value="PHYTOCYANIN"/>
    <property type="match status" value="1"/>
</dbReference>
<evidence type="ECO:0000256" key="3">
    <source>
        <dbReference type="SAM" id="Phobius"/>
    </source>
</evidence>
<dbReference type="InterPro" id="IPR008972">
    <property type="entry name" value="Cupredoxin"/>
</dbReference>
<reference evidence="7" key="1">
    <citation type="journal article" date="2016" name="Nature">
        <title>The genome of the seagrass Zostera marina reveals angiosperm adaptation to the sea.</title>
        <authorList>
            <person name="Olsen J.L."/>
            <person name="Rouze P."/>
            <person name="Verhelst B."/>
            <person name="Lin Y.-C."/>
            <person name="Bayer T."/>
            <person name="Collen J."/>
            <person name="Dattolo E."/>
            <person name="De Paoli E."/>
            <person name="Dittami S."/>
            <person name="Maumus F."/>
            <person name="Michel G."/>
            <person name="Kersting A."/>
            <person name="Lauritano C."/>
            <person name="Lohaus R."/>
            <person name="Toepel M."/>
            <person name="Tonon T."/>
            <person name="Vanneste K."/>
            <person name="Amirebrahimi M."/>
            <person name="Brakel J."/>
            <person name="Bostroem C."/>
            <person name="Chovatia M."/>
            <person name="Grimwood J."/>
            <person name="Jenkins J.W."/>
            <person name="Jueterbock A."/>
            <person name="Mraz A."/>
            <person name="Stam W.T."/>
            <person name="Tice H."/>
            <person name="Bornberg-Bauer E."/>
            <person name="Green P.J."/>
            <person name="Pearson G.A."/>
            <person name="Procaccini G."/>
            <person name="Duarte C.M."/>
            <person name="Schmutz J."/>
            <person name="Reusch T.B.H."/>
            <person name="Van de Peer Y."/>
        </authorList>
    </citation>
    <scope>NUCLEOTIDE SEQUENCE [LARGE SCALE GENOMIC DNA]</scope>
    <source>
        <strain evidence="7">cv. Finnish</strain>
    </source>
</reference>
<dbReference type="FunFam" id="2.60.40.420:FF:000003">
    <property type="entry name" value="Blue copper"/>
    <property type="match status" value="1"/>
</dbReference>
<dbReference type="CDD" id="cd04216">
    <property type="entry name" value="Phytocyanin"/>
    <property type="match status" value="1"/>
</dbReference>
<keyword evidence="1" id="KW-0479">Metal-binding</keyword>
<organism evidence="6 7">
    <name type="scientific">Zostera marina</name>
    <name type="common">Eelgrass</name>
    <dbReference type="NCBI Taxonomy" id="29655"/>
    <lineage>
        <taxon>Eukaryota</taxon>
        <taxon>Viridiplantae</taxon>
        <taxon>Streptophyta</taxon>
        <taxon>Embryophyta</taxon>
        <taxon>Tracheophyta</taxon>
        <taxon>Spermatophyta</taxon>
        <taxon>Magnoliopsida</taxon>
        <taxon>Liliopsida</taxon>
        <taxon>Zosteraceae</taxon>
        <taxon>Zostera</taxon>
    </lineage>
</organism>
<evidence type="ECO:0000256" key="2">
    <source>
        <dbReference type="ARBA" id="ARBA00023180"/>
    </source>
</evidence>
<evidence type="ECO:0000313" key="6">
    <source>
        <dbReference type="EMBL" id="KMZ56245.1"/>
    </source>
</evidence>
<protein>
    <submittedName>
        <fullName evidence="6">Early nodulin-like protein</fullName>
    </submittedName>
</protein>
<evidence type="ECO:0000256" key="1">
    <source>
        <dbReference type="ARBA" id="ARBA00022723"/>
    </source>
</evidence>
<evidence type="ECO:0000256" key="4">
    <source>
        <dbReference type="SAM" id="SignalP"/>
    </source>
</evidence>
<keyword evidence="3" id="KW-0472">Membrane</keyword>
<sequence>MFRVSCCMVFVLLSLAATSTAKFYTVGGSAGWDVSADLVSWSVDKTFFVGDILCFGYSKYHSVSEVSKEGYTNCSTTNAILTGTDGNTTVKLTSTGSRYFISGIPLYCFGGMKLDMNVIEQQEVKTGPARAPAPAGGPQVSSFSTRISGTLRVAMSVVVGFISLLCYVFLIS</sequence>
<dbReference type="GO" id="GO:0046872">
    <property type="term" value="F:metal ion binding"/>
    <property type="evidence" value="ECO:0007669"/>
    <property type="project" value="UniProtKB-KW"/>
</dbReference>
<keyword evidence="2" id="KW-0325">Glycoprotein</keyword>
<dbReference type="OrthoDB" id="581242at2759"/>
<dbReference type="Pfam" id="PF02298">
    <property type="entry name" value="Cu_bind_like"/>
    <property type="match status" value="1"/>
</dbReference>
<comment type="caution">
    <text evidence="6">The sequence shown here is derived from an EMBL/GenBank/DDBJ whole genome shotgun (WGS) entry which is preliminary data.</text>
</comment>
<feature type="domain" description="Phytocyanin" evidence="5">
    <location>
        <begin position="22"/>
        <end position="120"/>
    </location>
</feature>
<keyword evidence="3" id="KW-0812">Transmembrane</keyword>
<dbReference type="InterPro" id="IPR039391">
    <property type="entry name" value="Phytocyanin-like"/>
</dbReference>
<dbReference type="EMBL" id="LFYR01002205">
    <property type="protein sequence ID" value="KMZ56245.1"/>
    <property type="molecule type" value="Genomic_DNA"/>
</dbReference>
<proteinExistence type="predicted"/>
<keyword evidence="3" id="KW-1133">Transmembrane helix</keyword>
<feature type="signal peptide" evidence="4">
    <location>
        <begin position="1"/>
        <end position="21"/>
    </location>
</feature>
<dbReference type="PANTHER" id="PTHR33021">
    <property type="entry name" value="BLUE COPPER PROTEIN"/>
    <property type="match status" value="1"/>
</dbReference>
<keyword evidence="7" id="KW-1185">Reference proteome</keyword>
<dbReference type="GO" id="GO:0009055">
    <property type="term" value="F:electron transfer activity"/>
    <property type="evidence" value="ECO:0007669"/>
    <property type="project" value="InterPro"/>
</dbReference>
<dbReference type="OMA" id="CRTESKH"/>
<name>A0A0K9NJV6_ZOSMR</name>
<keyword evidence="4" id="KW-0732">Signal</keyword>